<dbReference type="AlphaFoldDB" id="A0A6S8SMN4"/>
<evidence type="ECO:0000256" key="1">
    <source>
        <dbReference type="SAM" id="Coils"/>
    </source>
</evidence>
<evidence type="ECO:0000313" key="4">
    <source>
        <dbReference type="EMBL" id="CAE0460426.1"/>
    </source>
</evidence>
<gene>
    <name evidence="4" type="ORF">CDEB00056_LOCUS5267</name>
    <name evidence="5" type="ORF">CDEB00056_LOCUS5268</name>
</gene>
<reference evidence="5" key="1">
    <citation type="submission" date="2021-01" db="EMBL/GenBank/DDBJ databases">
        <authorList>
            <person name="Corre E."/>
            <person name="Pelletier E."/>
            <person name="Niang G."/>
            <person name="Scheremetjew M."/>
            <person name="Finn R."/>
            <person name="Kale V."/>
            <person name="Holt S."/>
            <person name="Cochrane G."/>
            <person name="Meng A."/>
            <person name="Brown T."/>
            <person name="Cohen L."/>
        </authorList>
    </citation>
    <scope>NUCLEOTIDE SEQUENCE</scope>
    <source>
        <strain evidence="5">MM31A-1</strain>
    </source>
</reference>
<dbReference type="CDD" id="cd23823">
    <property type="entry name" value="RWD_GCN2"/>
    <property type="match status" value="1"/>
</dbReference>
<feature type="coiled-coil region" evidence="1">
    <location>
        <begin position="130"/>
        <end position="157"/>
    </location>
</feature>
<evidence type="ECO:0000259" key="3">
    <source>
        <dbReference type="PROSITE" id="PS50908"/>
    </source>
</evidence>
<sequence>MDHDEEQELEAEALAAIFDESFEIISPSPNHWKVTLYPVDCDDEAESDEANFVGCNLIVNLPEDYPEVLPELDVQIIKGLAQEQKEILLNIAMEEAEQYTGMPAIYSVCEAIRAWLVDNNIKGLDDQSMHAQMMRRARDEELKKEQKQQQFESQKLKEVITEAESEEIAVRKRRAEGTPCTKENFNEWKEKFEKEIEENEGREEAQALKDQTNSKKKGSNVKTVEEEQEGRLTGFQQFTEKQGLMNLDALERAAEAAANEDSQLDVEDLDVDEDLFDDESDFDDLDFEDSDDDGDGDSDDEDLDI</sequence>
<organism evidence="5">
    <name type="scientific">Chaetoceros debilis</name>
    <dbReference type="NCBI Taxonomy" id="122233"/>
    <lineage>
        <taxon>Eukaryota</taxon>
        <taxon>Sar</taxon>
        <taxon>Stramenopiles</taxon>
        <taxon>Ochrophyta</taxon>
        <taxon>Bacillariophyta</taxon>
        <taxon>Coscinodiscophyceae</taxon>
        <taxon>Chaetocerotophycidae</taxon>
        <taxon>Chaetocerotales</taxon>
        <taxon>Chaetocerotaceae</taxon>
        <taxon>Chaetoceros</taxon>
    </lineage>
</organism>
<dbReference type="Pfam" id="PF05773">
    <property type="entry name" value="RWD"/>
    <property type="match status" value="1"/>
</dbReference>
<feature type="domain" description="RWD" evidence="3">
    <location>
        <begin position="9"/>
        <end position="119"/>
    </location>
</feature>
<dbReference type="SUPFAM" id="SSF54495">
    <property type="entry name" value="UBC-like"/>
    <property type="match status" value="1"/>
</dbReference>
<dbReference type="InterPro" id="IPR040213">
    <property type="entry name" value="GIR2-like"/>
</dbReference>
<protein>
    <recommendedName>
        <fullName evidence="3">RWD domain-containing protein</fullName>
    </recommendedName>
</protein>
<dbReference type="InterPro" id="IPR016135">
    <property type="entry name" value="UBQ-conjugating_enzyme/RWD"/>
</dbReference>
<dbReference type="PANTHER" id="PTHR12292">
    <property type="entry name" value="RWD DOMAIN-CONTAINING PROTEIN"/>
    <property type="match status" value="1"/>
</dbReference>
<keyword evidence="1" id="KW-0175">Coiled coil</keyword>
<dbReference type="Gene3D" id="3.10.110.10">
    <property type="entry name" value="Ubiquitin Conjugating Enzyme"/>
    <property type="match status" value="1"/>
</dbReference>
<evidence type="ECO:0000256" key="2">
    <source>
        <dbReference type="SAM" id="MobiDB-lite"/>
    </source>
</evidence>
<dbReference type="InterPro" id="IPR006575">
    <property type="entry name" value="RWD_dom"/>
</dbReference>
<dbReference type="EMBL" id="HBIO01007098">
    <property type="protein sequence ID" value="CAE0460427.1"/>
    <property type="molecule type" value="Transcribed_RNA"/>
</dbReference>
<feature type="region of interest" description="Disordered" evidence="2">
    <location>
        <begin position="254"/>
        <end position="305"/>
    </location>
</feature>
<feature type="compositionally biased region" description="Acidic residues" evidence="2">
    <location>
        <begin position="262"/>
        <end position="305"/>
    </location>
</feature>
<dbReference type="SMART" id="SM00591">
    <property type="entry name" value="RWD"/>
    <property type="match status" value="1"/>
</dbReference>
<proteinExistence type="predicted"/>
<name>A0A6S8SMN4_9STRA</name>
<dbReference type="EMBL" id="HBIO01007097">
    <property type="protein sequence ID" value="CAE0460426.1"/>
    <property type="molecule type" value="Transcribed_RNA"/>
</dbReference>
<accession>A0A6S8SMN4</accession>
<evidence type="ECO:0000313" key="5">
    <source>
        <dbReference type="EMBL" id="CAE0460427.1"/>
    </source>
</evidence>
<dbReference type="PROSITE" id="PS50908">
    <property type="entry name" value="RWD"/>
    <property type="match status" value="1"/>
</dbReference>
<feature type="region of interest" description="Disordered" evidence="2">
    <location>
        <begin position="197"/>
        <end position="237"/>
    </location>
</feature>